<dbReference type="AlphaFoldDB" id="A0A1C3XK06"/>
<evidence type="ECO:0000313" key="9">
    <source>
        <dbReference type="Proteomes" id="UP000183174"/>
    </source>
</evidence>
<name>A0A1C3XK06_9BRAD</name>
<organism evidence="8 9">
    <name type="scientific">Bradyrhizobium yuanmingense</name>
    <dbReference type="NCBI Taxonomy" id="108015"/>
    <lineage>
        <taxon>Bacteria</taxon>
        <taxon>Pseudomonadati</taxon>
        <taxon>Pseudomonadota</taxon>
        <taxon>Alphaproteobacteria</taxon>
        <taxon>Hyphomicrobiales</taxon>
        <taxon>Nitrobacteraceae</taxon>
        <taxon>Bradyrhizobium</taxon>
    </lineage>
</organism>
<feature type="transmembrane region" description="Helical" evidence="7">
    <location>
        <begin position="67"/>
        <end position="87"/>
    </location>
</feature>
<proteinExistence type="inferred from homology"/>
<evidence type="ECO:0000256" key="7">
    <source>
        <dbReference type="SAM" id="Phobius"/>
    </source>
</evidence>
<gene>
    <name evidence="8" type="ORF">GA0061099_103415</name>
</gene>
<protein>
    <submittedName>
        <fullName evidence="8">Type IV secretion system protein VirD4</fullName>
    </submittedName>
</protein>
<dbReference type="PANTHER" id="PTHR37937">
    <property type="entry name" value="CONJUGATIVE TRANSFER: DNA TRANSPORT"/>
    <property type="match status" value="1"/>
</dbReference>
<dbReference type="InterPro" id="IPR027417">
    <property type="entry name" value="P-loop_NTPase"/>
</dbReference>
<keyword evidence="5 7" id="KW-1133">Transmembrane helix</keyword>
<dbReference type="Gene3D" id="3.40.50.300">
    <property type="entry name" value="P-loop containing nucleotide triphosphate hydrolases"/>
    <property type="match status" value="1"/>
</dbReference>
<dbReference type="InterPro" id="IPR003688">
    <property type="entry name" value="TraG/VirD4"/>
</dbReference>
<evidence type="ECO:0000256" key="5">
    <source>
        <dbReference type="ARBA" id="ARBA00022989"/>
    </source>
</evidence>
<keyword evidence="4 7" id="KW-0812">Transmembrane</keyword>
<reference evidence="8 9" key="1">
    <citation type="submission" date="2016-08" db="EMBL/GenBank/DDBJ databases">
        <authorList>
            <person name="Seilhamer J.J."/>
        </authorList>
    </citation>
    <scope>NUCLEOTIDE SEQUENCE [LARGE SCALE GENOMIC DNA]</scope>
    <source>
        <strain evidence="8 9">CCBAU 10071</strain>
    </source>
</reference>
<dbReference type="Pfam" id="PF02534">
    <property type="entry name" value="T4SS-DNA_transf"/>
    <property type="match status" value="1"/>
</dbReference>
<comment type="subcellular location">
    <subcellularLocation>
        <location evidence="1">Cell membrane</location>
        <topology evidence="1">Multi-pass membrane protein</topology>
    </subcellularLocation>
</comment>
<dbReference type="RefSeq" id="WP_074448533.1">
    <property type="nucleotide sequence ID" value="NZ_FMAE01000034.1"/>
</dbReference>
<accession>A0A1C3XK06</accession>
<keyword evidence="3" id="KW-1003">Cell membrane</keyword>
<dbReference type="InterPro" id="IPR051539">
    <property type="entry name" value="T4SS-coupling_protein"/>
</dbReference>
<evidence type="ECO:0000256" key="4">
    <source>
        <dbReference type="ARBA" id="ARBA00022692"/>
    </source>
</evidence>
<evidence type="ECO:0000256" key="6">
    <source>
        <dbReference type="ARBA" id="ARBA00023136"/>
    </source>
</evidence>
<keyword evidence="6 7" id="KW-0472">Membrane</keyword>
<dbReference type="SUPFAM" id="SSF52540">
    <property type="entry name" value="P-loop containing nucleoside triphosphate hydrolases"/>
    <property type="match status" value="1"/>
</dbReference>
<dbReference type="CDD" id="cd01127">
    <property type="entry name" value="TrwB_TraG_TraD_VirD4"/>
    <property type="match status" value="1"/>
</dbReference>
<dbReference type="EMBL" id="FMAE01000034">
    <property type="protein sequence ID" value="SCB52539.1"/>
    <property type="molecule type" value="Genomic_DNA"/>
</dbReference>
<evidence type="ECO:0000256" key="3">
    <source>
        <dbReference type="ARBA" id="ARBA00022475"/>
    </source>
</evidence>
<sequence>MTPFASATTPVKAAQGTALAFAAAAVFLLVASNVLLLGLRLHDGGFHWSEIATGWPRYGADPRFDRWLTLSTLAGLIVVFGLLGAILRQRPLPLHGKARFASEREIRAAGLRSEEGLLLGRKDGKLLCFGGSEHVLLYAPTRAGKGVGYVIPNLLNWPDSVVALDVKKENWDRSAGFRFSHGQEVHLFDPLDENGRTARYNPLGYVRSDPTDLYDDLQRIAVMLFPAESRGDPFWFEAARSSFVAIGGYVAETPGLPLTIGEILRQLSATQDLKAHFDKIIGDRKAGPSPLSRNCITALNDFLAASENTLNSVRKTVTARLGLWLNPRIDAATSANDFDLRQLRQAPMSIYLGVTPDNLDRMAPLLNLFFQQVVDLNTRELPEQNPKLARKVLLLLDEFPALGNVNVLAKSVAFIAGYGIRLLTVIQSPAQLRAIYGIDAARNFMTNHAVEVVFAPKEHDVANELSERIGYETVNARSRSGPKGLAMRAISETVSEHRRALMLPQELKLLPKSKAFILGTGIPPIIADKIIYYEDKSFLERLLPAPAPELPKGRSNALLDAEIKELRSEIAELRAVFRSRPMTDDEVADPSTMPAGASFDFGDVNVDLEGLSEDDMKAWVLNYIDAQAIPPARRPGRKRNEQQHEPHT</sequence>
<dbReference type="GO" id="GO:0005886">
    <property type="term" value="C:plasma membrane"/>
    <property type="evidence" value="ECO:0007669"/>
    <property type="project" value="UniProtKB-SubCell"/>
</dbReference>
<comment type="similarity">
    <text evidence="2">Belongs to the VirD4/TraG family.</text>
</comment>
<dbReference type="Proteomes" id="UP000183174">
    <property type="component" value="Unassembled WGS sequence"/>
</dbReference>
<evidence type="ECO:0000256" key="1">
    <source>
        <dbReference type="ARBA" id="ARBA00004651"/>
    </source>
</evidence>
<evidence type="ECO:0000313" key="8">
    <source>
        <dbReference type="EMBL" id="SCB52539.1"/>
    </source>
</evidence>
<evidence type="ECO:0000256" key="2">
    <source>
        <dbReference type="ARBA" id="ARBA00008806"/>
    </source>
</evidence>
<dbReference type="PANTHER" id="PTHR37937:SF1">
    <property type="entry name" value="CONJUGATIVE TRANSFER: DNA TRANSPORT"/>
    <property type="match status" value="1"/>
</dbReference>
<feature type="transmembrane region" description="Helical" evidence="7">
    <location>
        <begin position="20"/>
        <end position="39"/>
    </location>
</feature>